<protein>
    <submittedName>
        <fullName evidence="1">Uncharacterized protein</fullName>
    </submittedName>
</protein>
<keyword evidence="2" id="KW-1185">Reference proteome</keyword>
<gene>
    <name evidence="1" type="ORF">QFC22_002856</name>
</gene>
<reference evidence="1" key="1">
    <citation type="submission" date="2023-04" db="EMBL/GenBank/DDBJ databases">
        <title>Draft Genome sequencing of Naganishia species isolated from polar environments using Oxford Nanopore Technology.</title>
        <authorList>
            <person name="Leo P."/>
            <person name="Venkateswaran K."/>
        </authorList>
    </citation>
    <scope>NUCLEOTIDE SEQUENCE</scope>
    <source>
        <strain evidence="1">MNA-CCFEE 5425</strain>
    </source>
</reference>
<evidence type="ECO:0000313" key="2">
    <source>
        <dbReference type="Proteomes" id="UP001243375"/>
    </source>
</evidence>
<name>A0ACC2XB95_9TREE</name>
<accession>A0ACC2XB95</accession>
<sequence length="170" mass="18064">MSFPYPKSAVYLKSIDPSYRYEFAYKPPQTQPQGKKGAAAAATVVDEEEAMAAMNEEEAMGMAGGSSGGLDKLAGAEVDADDVPLRPVEKKRLDWRGKTYLAPLTTVGNLVRPTFVTRKSTPLTLASNSLARARAHSHSDVSASPTVQTSRVAKWSSPNPSSAAPARNGP</sequence>
<dbReference type="Proteomes" id="UP001243375">
    <property type="component" value="Unassembled WGS sequence"/>
</dbReference>
<proteinExistence type="predicted"/>
<organism evidence="1 2">
    <name type="scientific">Naganishia vaughanmartiniae</name>
    <dbReference type="NCBI Taxonomy" id="1424756"/>
    <lineage>
        <taxon>Eukaryota</taxon>
        <taxon>Fungi</taxon>
        <taxon>Dikarya</taxon>
        <taxon>Basidiomycota</taxon>
        <taxon>Agaricomycotina</taxon>
        <taxon>Tremellomycetes</taxon>
        <taxon>Filobasidiales</taxon>
        <taxon>Filobasidiaceae</taxon>
        <taxon>Naganishia</taxon>
    </lineage>
</organism>
<evidence type="ECO:0000313" key="1">
    <source>
        <dbReference type="EMBL" id="KAJ9120921.1"/>
    </source>
</evidence>
<dbReference type="EMBL" id="JASBWU010000006">
    <property type="protein sequence ID" value="KAJ9120921.1"/>
    <property type="molecule type" value="Genomic_DNA"/>
</dbReference>
<comment type="caution">
    <text evidence="1">The sequence shown here is derived from an EMBL/GenBank/DDBJ whole genome shotgun (WGS) entry which is preliminary data.</text>
</comment>